<name>A0ABQ8DV26_BRANA</name>
<comment type="caution">
    <text evidence="1">The sequence shown here is derived from an EMBL/GenBank/DDBJ whole genome shotgun (WGS) entry which is preliminary data.</text>
</comment>
<evidence type="ECO:0000313" key="1">
    <source>
        <dbReference type="EMBL" id="KAH0933191.1"/>
    </source>
</evidence>
<evidence type="ECO:0000313" key="2">
    <source>
        <dbReference type="Proteomes" id="UP000824890"/>
    </source>
</evidence>
<dbReference type="EMBL" id="JAGKQM010000003">
    <property type="protein sequence ID" value="KAH0933191.1"/>
    <property type="molecule type" value="Genomic_DNA"/>
</dbReference>
<keyword evidence="2" id="KW-1185">Reference proteome</keyword>
<organism evidence="1 2">
    <name type="scientific">Brassica napus</name>
    <name type="common">Rape</name>
    <dbReference type="NCBI Taxonomy" id="3708"/>
    <lineage>
        <taxon>Eukaryota</taxon>
        <taxon>Viridiplantae</taxon>
        <taxon>Streptophyta</taxon>
        <taxon>Embryophyta</taxon>
        <taxon>Tracheophyta</taxon>
        <taxon>Spermatophyta</taxon>
        <taxon>Magnoliopsida</taxon>
        <taxon>eudicotyledons</taxon>
        <taxon>Gunneridae</taxon>
        <taxon>Pentapetalae</taxon>
        <taxon>rosids</taxon>
        <taxon>malvids</taxon>
        <taxon>Brassicales</taxon>
        <taxon>Brassicaceae</taxon>
        <taxon>Brassiceae</taxon>
        <taxon>Brassica</taxon>
    </lineage>
</organism>
<reference evidence="1 2" key="1">
    <citation type="submission" date="2021-05" db="EMBL/GenBank/DDBJ databases">
        <title>Genome Assembly of Synthetic Allotetraploid Brassica napus Reveals Homoeologous Exchanges between Subgenomes.</title>
        <authorList>
            <person name="Davis J.T."/>
        </authorList>
    </citation>
    <scope>NUCLEOTIDE SEQUENCE [LARGE SCALE GENOMIC DNA]</scope>
    <source>
        <strain evidence="2">cv. Da-Ae</strain>
        <tissue evidence="1">Seedling</tissue>
    </source>
</reference>
<gene>
    <name evidence="1" type="ORF">HID58_010308</name>
</gene>
<proteinExistence type="predicted"/>
<sequence length="22" mass="2493">MASSHLAIMCLIMIALWETQMV</sequence>
<protein>
    <submittedName>
        <fullName evidence="1">Uncharacterized protein</fullName>
    </submittedName>
</protein>
<dbReference type="Proteomes" id="UP000824890">
    <property type="component" value="Unassembled WGS sequence"/>
</dbReference>
<accession>A0ABQ8DV26</accession>